<dbReference type="InterPro" id="IPR023696">
    <property type="entry name" value="Ureohydrolase_dom_sf"/>
</dbReference>
<dbReference type="PRINTS" id="PR00116">
    <property type="entry name" value="ARGINASE"/>
</dbReference>
<evidence type="ECO:0008006" key="6">
    <source>
        <dbReference type="Google" id="ProtNLM"/>
    </source>
</evidence>
<evidence type="ECO:0000256" key="2">
    <source>
        <dbReference type="ARBA" id="ARBA00022801"/>
    </source>
</evidence>
<keyword evidence="2" id="KW-0378">Hydrolase</keyword>
<dbReference type="PIRSF" id="PIRSF036979">
    <property type="entry name" value="Arginase"/>
    <property type="match status" value="1"/>
</dbReference>
<keyword evidence="3" id="KW-0369">Histidine metabolism</keyword>
<dbReference type="PROSITE" id="PS51409">
    <property type="entry name" value="ARGINASE_2"/>
    <property type="match status" value="1"/>
</dbReference>
<dbReference type="NCBIfam" id="TIGR01227">
    <property type="entry name" value="hutG"/>
    <property type="match status" value="1"/>
</dbReference>
<protein>
    <recommendedName>
        <fullName evidence="6">Formimidoylglutamase</fullName>
    </recommendedName>
</protein>
<keyword evidence="1" id="KW-0479">Metal-binding</keyword>
<proteinExistence type="predicted"/>
<dbReference type="GO" id="GO:0033389">
    <property type="term" value="P:putrescine biosynthetic process from arginine, via agmatine"/>
    <property type="evidence" value="ECO:0007669"/>
    <property type="project" value="TreeGrafter"/>
</dbReference>
<dbReference type="GO" id="GO:0050415">
    <property type="term" value="F:formimidoylglutamase activity"/>
    <property type="evidence" value="ECO:0007669"/>
    <property type="project" value="InterPro"/>
</dbReference>
<evidence type="ECO:0000256" key="1">
    <source>
        <dbReference type="ARBA" id="ARBA00022723"/>
    </source>
</evidence>
<evidence type="ECO:0000313" key="5">
    <source>
        <dbReference type="EMBL" id="SUZ63432.1"/>
    </source>
</evidence>
<dbReference type="Gene3D" id="3.40.800.10">
    <property type="entry name" value="Ureohydrolase domain"/>
    <property type="match status" value="1"/>
</dbReference>
<dbReference type="GO" id="GO:0019556">
    <property type="term" value="P:L-histidine catabolic process to glutamate and formamide"/>
    <property type="evidence" value="ECO:0007669"/>
    <property type="project" value="InterPro"/>
</dbReference>
<dbReference type="InterPro" id="IPR006035">
    <property type="entry name" value="Ureohydrolase"/>
</dbReference>
<accession>A0A381P903</accession>
<dbReference type="Pfam" id="PF00491">
    <property type="entry name" value="Arginase"/>
    <property type="match status" value="1"/>
</dbReference>
<dbReference type="EMBL" id="UINC01000916">
    <property type="protein sequence ID" value="SUZ63432.1"/>
    <property type="molecule type" value="Genomic_DNA"/>
</dbReference>
<evidence type="ECO:0000256" key="4">
    <source>
        <dbReference type="ARBA" id="ARBA00023211"/>
    </source>
</evidence>
<evidence type="ECO:0000256" key="3">
    <source>
        <dbReference type="ARBA" id="ARBA00022808"/>
    </source>
</evidence>
<dbReference type="SUPFAM" id="SSF52768">
    <property type="entry name" value="Arginase/deacetylase"/>
    <property type="match status" value="1"/>
</dbReference>
<organism evidence="5">
    <name type="scientific">marine metagenome</name>
    <dbReference type="NCBI Taxonomy" id="408172"/>
    <lineage>
        <taxon>unclassified sequences</taxon>
        <taxon>metagenomes</taxon>
        <taxon>ecological metagenomes</taxon>
    </lineage>
</organism>
<dbReference type="PANTHER" id="PTHR11358:SF35">
    <property type="entry name" value="FORMIMIDOYLGLUTAMASE"/>
    <property type="match status" value="1"/>
</dbReference>
<dbReference type="CDD" id="cd09988">
    <property type="entry name" value="Formimidoylglutamase"/>
    <property type="match status" value="1"/>
</dbReference>
<dbReference type="InterPro" id="IPR005923">
    <property type="entry name" value="HutG"/>
</dbReference>
<reference evidence="5" key="1">
    <citation type="submission" date="2018-05" db="EMBL/GenBank/DDBJ databases">
        <authorList>
            <person name="Lanie J.A."/>
            <person name="Ng W.-L."/>
            <person name="Kazmierczak K.M."/>
            <person name="Andrzejewski T.M."/>
            <person name="Davidsen T.M."/>
            <person name="Wayne K.J."/>
            <person name="Tettelin H."/>
            <person name="Glass J.I."/>
            <person name="Rusch D."/>
            <person name="Podicherti R."/>
            <person name="Tsui H.-C.T."/>
            <person name="Winkler M.E."/>
        </authorList>
    </citation>
    <scope>NUCLEOTIDE SEQUENCE</scope>
</reference>
<dbReference type="GO" id="GO:0008783">
    <property type="term" value="F:agmatinase activity"/>
    <property type="evidence" value="ECO:0007669"/>
    <property type="project" value="TreeGrafter"/>
</dbReference>
<name>A0A381P903_9ZZZZ</name>
<gene>
    <name evidence="5" type="ORF">METZ01_LOCUS16286</name>
</gene>
<sequence>MSNPSSLNQYWHEAIKFYHDGLEHLKSERLNSDFGILGYACDEGVKRNNGRQGAVNGPKAIREQLSKLSAQFSEKTVTDYGDIVAHENNIELAQKLFSNVIKEIIKSGQLSIGIGGSHDLAYGHFCGIQKALPKVKSTKIGILNFDAHFDLRPTINRANSGTPFYQIMKEFGTNVEYLALGIQKISNSNSLYKIASEFGVNHIPAEDCTLVNLNNVINIIDNNFKECNYLYVSIDLDGFTSEHAPGVSAPSPFGFSVNFFRSVFEHVLKTKNVVAIDIVELNPVYDIDSITAKLAAQIIDIAINNL</sequence>
<dbReference type="PANTHER" id="PTHR11358">
    <property type="entry name" value="ARGINASE/AGMATINASE"/>
    <property type="match status" value="1"/>
</dbReference>
<dbReference type="GO" id="GO:0046872">
    <property type="term" value="F:metal ion binding"/>
    <property type="evidence" value="ECO:0007669"/>
    <property type="project" value="UniProtKB-KW"/>
</dbReference>
<keyword evidence="4" id="KW-0464">Manganese</keyword>
<dbReference type="AlphaFoldDB" id="A0A381P903"/>